<evidence type="ECO:0000313" key="4">
    <source>
        <dbReference type="Proteomes" id="UP000317557"/>
    </source>
</evidence>
<feature type="signal peptide" evidence="1">
    <location>
        <begin position="1"/>
        <end position="19"/>
    </location>
</feature>
<accession>A0A521BWS1</accession>
<dbReference type="SMART" id="SM00564">
    <property type="entry name" value="PQQ"/>
    <property type="match status" value="7"/>
</dbReference>
<dbReference type="InterPro" id="IPR018391">
    <property type="entry name" value="PQQ_b-propeller_rpt"/>
</dbReference>
<evidence type="ECO:0000313" key="3">
    <source>
        <dbReference type="EMBL" id="SMO51596.1"/>
    </source>
</evidence>
<dbReference type="PANTHER" id="PTHR34512">
    <property type="entry name" value="CELL SURFACE PROTEIN"/>
    <property type="match status" value="1"/>
</dbReference>
<dbReference type="InterPro" id="IPR002372">
    <property type="entry name" value="PQQ_rpt_dom"/>
</dbReference>
<dbReference type="Pfam" id="PF13360">
    <property type="entry name" value="PQQ_2"/>
    <property type="match status" value="2"/>
</dbReference>
<name>A0A521BWS1_9BACT</name>
<dbReference type="RefSeq" id="WP_185957175.1">
    <property type="nucleotide sequence ID" value="NZ_FXTP01000003.1"/>
</dbReference>
<proteinExistence type="predicted"/>
<evidence type="ECO:0000259" key="2">
    <source>
        <dbReference type="Pfam" id="PF13360"/>
    </source>
</evidence>
<keyword evidence="4" id="KW-1185">Reference proteome</keyword>
<dbReference type="SUPFAM" id="SSF50998">
    <property type="entry name" value="Quinoprotein alcohol dehydrogenase-like"/>
    <property type="match status" value="2"/>
</dbReference>
<protein>
    <submittedName>
        <fullName evidence="3">Outer membrane protein assembly factor BamB, contains PQQ-like beta-propeller repeat</fullName>
    </submittedName>
</protein>
<dbReference type="InterPro" id="IPR011047">
    <property type="entry name" value="Quinoprotein_ADH-like_sf"/>
</dbReference>
<dbReference type="Proteomes" id="UP000317557">
    <property type="component" value="Unassembled WGS sequence"/>
</dbReference>
<dbReference type="AlphaFoldDB" id="A0A521BWS1"/>
<keyword evidence="1" id="KW-0732">Signal</keyword>
<dbReference type="EMBL" id="FXTP01000003">
    <property type="protein sequence ID" value="SMO51596.1"/>
    <property type="molecule type" value="Genomic_DNA"/>
</dbReference>
<dbReference type="Gene3D" id="2.40.10.480">
    <property type="match status" value="1"/>
</dbReference>
<feature type="chain" id="PRO_5021765052" evidence="1">
    <location>
        <begin position="20"/>
        <end position="408"/>
    </location>
</feature>
<evidence type="ECO:0000256" key="1">
    <source>
        <dbReference type="SAM" id="SignalP"/>
    </source>
</evidence>
<dbReference type="InterPro" id="IPR015943">
    <property type="entry name" value="WD40/YVTN_repeat-like_dom_sf"/>
</dbReference>
<dbReference type="Gene3D" id="2.130.10.10">
    <property type="entry name" value="YVTN repeat-like/Quinoprotein amine dehydrogenase"/>
    <property type="match status" value="2"/>
</dbReference>
<organism evidence="3 4">
    <name type="scientific">Gracilimonas mengyeensis</name>
    <dbReference type="NCBI Taxonomy" id="1302730"/>
    <lineage>
        <taxon>Bacteria</taxon>
        <taxon>Pseudomonadati</taxon>
        <taxon>Balneolota</taxon>
        <taxon>Balneolia</taxon>
        <taxon>Balneolales</taxon>
        <taxon>Balneolaceae</taxon>
        <taxon>Gracilimonas</taxon>
    </lineage>
</organism>
<feature type="domain" description="Pyrrolo-quinoline quinone repeat" evidence="2">
    <location>
        <begin position="136"/>
        <end position="252"/>
    </location>
</feature>
<gene>
    <name evidence="3" type="ORF">SAMN06265219_103167</name>
</gene>
<feature type="domain" description="Pyrrolo-quinoline quinone repeat" evidence="2">
    <location>
        <begin position="22"/>
        <end position="126"/>
    </location>
</feature>
<dbReference type="PANTHER" id="PTHR34512:SF30">
    <property type="entry name" value="OUTER MEMBRANE PROTEIN ASSEMBLY FACTOR BAMB"/>
    <property type="match status" value="1"/>
</dbReference>
<sequence>MRYLLTILFFIPITLSAQQATQSAEWKFKSDGKIIGSAAIEDGKVYVGTTAGSLYALDIESGDTIWKFNTNGRWASKPLIGGKLLYQLNGNGIFYAIDKTNGEVRWTFSTGGEHRMERGTGSSTYVDIWDYYLSGASQDGNTIYFGSSDGHVYALNATDGTLKWKYATSGEVHATPVIGDSLVYAGSMDGKLYALRKTNGTLAWEFDTIGARYFPKGAVQRAPVLTEDALIFGSRDYNLYALNPANGKGLWNFRDPGGWIIATPAVKNGGVFVGTSDSHLFYRFDAQSGRKEWEIPLNMRVYGSAVFDDDRVYFGCFNGYLYGVNRENGSVEWSFQTDGSKANYHTVYDDEDEFRDDFVIYGNTLEATIQSEEQIQDMGSILSTPVIEEGVIYFGSTDSMFYAVKLLH</sequence>
<reference evidence="3 4" key="1">
    <citation type="submission" date="2017-05" db="EMBL/GenBank/DDBJ databases">
        <authorList>
            <person name="Varghese N."/>
            <person name="Submissions S."/>
        </authorList>
    </citation>
    <scope>NUCLEOTIDE SEQUENCE [LARGE SCALE GENOMIC DNA]</scope>
    <source>
        <strain evidence="3 4">DSM 21985</strain>
    </source>
</reference>